<keyword evidence="12" id="KW-1185">Reference proteome</keyword>
<dbReference type="InterPro" id="IPR003439">
    <property type="entry name" value="ABC_transporter-like_ATP-bd"/>
</dbReference>
<protein>
    <submittedName>
        <fullName evidence="11">Thiol reductant ABC exporter subunit CydC</fullName>
    </submittedName>
</protein>
<dbReference type="GO" id="GO:0034040">
    <property type="term" value="F:ATPase-coupled lipid transmembrane transporter activity"/>
    <property type="evidence" value="ECO:0007669"/>
    <property type="project" value="TreeGrafter"/>
</dbReference>
<sequence length="570" mass="59329">MPHRRAPRRRAPRQRVRPQNFRRRRPGGTKRLRWRLLGAGGLSAGAALCGIGLAGASAWLIATAASHPPVLTLQVGIAAVQAFGFGRAVLRYGERLAGHDATLRILTELRVRVYRGLVRRAPAGMAGASGGELLSGMTADVEAVQDVLLKTLLPAVGVVAACIGLLVAEAAALPAAALVLGTGIGVAVGLAPAVTRRLARRAEARTAQARAVMSANVVGLLDTLPDLVAFGAADEQAGRVVADDARLTALERRGAFGAGIVAGLIALASGATCAVLAGLCAHAVSARQVGGPVAAALVLAPLALFELCAPLPDATRAVDRGVSAWRRLSAAMQAQPVVAVPDRPADLTWTSTSVLEFDDVAASWPDTTRLAVRDVSLRLRAGEQAVITGPSGSGKSTTAALAARFLDPVHGSVRIDGTDLRAADPGRVREIVTVVDQDAHLFDATIRENLRIGRPDASEDDLWDALEAVSLGTWVRSLPHGLDTPVGVAGDAVSGGEGQRICLARGLLSRAPVLVLDEPTAHLDADTAAAVLDRLRARLDGRTVLWIRHDAGEPPATEDQKRENELVRIA</sequence>
<feature type="domain" description="ABC transmembrane type-1" evidence="10">
    <location>
        <begin position="37"/>
        <end position="320"/>
    </location>
</feature>
<feature type="transmembrane region" description="Helical" evidence="8">
    <location>
        <begin position="70"/>
        <end position="90"/>
    </location>
</feature>
<dbReference type="SUPFAM" id="SSF90123">
    <property type="entry name" value="ABC transporter transmembrane region"/>
    <property type="match status" value="1"/>
</dbReference>
<dbReference type="PROSITE" id="PS50893">
    <property type="entry name" value="ABC_TRANSPORTER_2"/>
    <property type="match status" value="1"/>
</dbReference>
<dbReference type="PROSITE" id="PS50929">
    <property type="entry name" value="ABC_TM1F"/>
    <property type="match status" value="1"/>
</dbReference>
<feature type="transmembrane region" description="Helical" evidence="8">
    <location>
        <begin position="147"/>
        <end position="167"/>
    </location>
</feature>
<keyword evidence="6 8" id="KW-0472">Membrane</keyword>
<evidence type="ECO:0000256" key="4">
    <source>
        <dbReference type="ARBA" id="ARBA00022840"/>
    </source>
</evidence>
<evidence type="ECO:0000256" key="2">
    <source>
        <dbReference type="ARBA" id="ARBA00022692"/>
    </source>
</evidence>
<dbReference type="Gene3D" id="1.20.1560.10">
    <property type="entry name" value="ABC transporter type 1, transmembrane domain"/>
    <property type="match status" value="1"/>
</dbReference>
<dbReference type="SUPFAM" id="SSF52540">
    <property type="entry name" value="P-loop containing nucleoside triphosphate hydrolases"/>
    <property type="match status" value="1"/>
</dbReference>
<dbReference type="InterPro" id="IPR011527">
    <property type="entry name" value="ABC1_TM_dom"/>
</dbReference>
<dbReference type="GO" id="GO:0005524">
    <property type="term" value="F:ATP binding"/>
    <property type="evidence" value="ECO:0007669"/>
    <property type="project" value="UniProtKB-KW"/>
</dbReference>
<feature type="transmembrane region" description="Helical" evidence="8">
    <location>
        <begin position="255"/>
        <end position="279"/>
    </location>
</feature>
<dbReference type="GO" id="GO:0005886">
    <property type="term" value="C:plasma membrane"/>
    <property type="evidence" value="ECO:0007669"/>
    <property type="project" value="UniProtKB-SubCell"/>
</dbReference>
<dbReference type="GO" id="GO:0034775">
    <property type="term" value="P:glutathione transmembrane transport"/>
    <property type="evidence" value="ECO:0007669"/>
    <property type="project" value="InterPro"/>
</dbReference>
<dbReference type="InterPro" id="IPR003593">
    <property type="entry name" value="AAA+_ATPase"/>
</dbReference>
<dbReference type="PANTHER" id="PTHR24221">
    <property type="entry name" value="ATP-BINDING CASSETTE SUB-FAMILY B"/>
    <property type="match status" value="1"/>
</dbReference>
<comment type="caution">
    <text evidence="11">The sequence shown here is derived from an EMBL/GenBank/DDBJ whole genome shotgun (WGS) entry which is preliminary data.</text>
</comment>
<name>A0A941EGE8_9ACTN</name>
<evidence type="ECO:0000256" key="8">
    <source>
        <dbReference type="SAM" id="Phobius"/>
    </source>
</evidence>
<evidence type="ECO:0000256" key="1">
    <source>
        <dbReference type="ARBA" id="ARBA00004651"/>
    </source>
</evidence>
<evidence type="ECO:0000256" key="7">
    <source>
        <dbReference type="SAM" id="MobiDB-lite"/>
    </source>
</evidence>
<dbReference type="GO" id="GO:0016887">
    <property type="term" value="F:ATP hydrolysis activity"/>
    <property type="evidence" value="ECO:0007669"/>
    <property type="project" value="InterPro"/>
</dbReference>
<dbReference type="Gene3D" id="3.40.50.300">
    <property type="entry name" value="P-loop containing nucleotide triphosphate hydrolases"/>
    <property type="match status" value="1"/>
</dbReference>
<dbReference type="Proteomes" id="UP000676325">
    <property type="component" value="Unassembled WGS sequence"/>
</dbReference>
<keyword evidence="5 8" id="KW-1133">Transmembrane helix</keyword>
<keyword evidence="3" id="KW-0547">Nucleotide-binding</keyword>
<evidence type="ECO:0000313" key="12">
    <source>
        <dbReference type="Proteomes" id="UP000676325"/>
    </source>
</evidence>
<dbReference type="RefSeq" id="WP_212521056.1">
    <property type="nucleotide sequence ID" value="NZ_JAGSOH010000106.1"/>
</dbReference>
<reference evidence="11" key="1">
    <citation type="submission" date="2021-04" db="EMBL/GenBank/DDBJ databases">
        <title>Genome based classification of Actinospica acidithermotolerans sp. nov., an actinobacterium isolated from an Indonesian hot spring.</title>
        <authorList>
            <person name="Kusuma A.B."/>
            <person name="Putra K.E."/>
            <person name="Nafisah S."/>
            <person name="Loh J."/>
            <person name="Nouioui I."/>
            <person name="Goodfellow M."/>
        </authorList>
    </citation>
    <scope>NUCLEOTIDE SEQUENCE</scope>
    <source>
        <strain evidence="11">MGRD01-02</strain>
    </source>
</reference>
<evidence type="ECO:0000313" key="11">
    <source>
        <dbReference type="EMBL" id="MBR7829923.1"/>
    </source>
</evidence>
<dbReference type="GO" id="GO:0140359">
    <property type="term" value="F:ABC-type transporter activity"/>
    <property type="evidence" value="ECO:0007669"/>
    <property type="project" value="InterPro"/>
</dbReference>
<dbReference type="CDD" id="cd03228">
    <property type="entry name" value="ABCC_MRP_Like"/>
    <property type="match status" value="1"/>
</dbReference>
<dbReference type="GO" id="GO:0045454">
    <property type="term" value="P:cell redox homeostasis"/>
    <property type="evidence" value="ECO:0007669"/>
    <property type="project" value="InterPro"/>
</dbReference>
<dbReference type="PANTHER" id="PTHR24221:SF653">
    <property type="entry name" value="TRANSPORT ATP-BINDING PROTEIN CYDC"/>
    <property type="match status" value="1"/>
</dbReference>
<feature type="transmembrane region" description="Helical" evidence="8">
    <location>
        <begin position="173"/>
        <end position="195"/>
    </location>
</feature>
<dbReference type="Pfam" id="PF00005">
    <property type="entry name" value="ABC_tran"/>
    <property type="match status" value="1"/>
</dbReference>
<feature type="region of interest" description="Disordered" evidence="7">
    <location>
        <begin position="1"/>
        <end position="25"/>
    </location>
</feature>
<gene>
    <name evidence="11" type="primary">cydC</name>
    <name evidence="11" type="ORF">KDK95_26705</name>
</gene>
<organism evidence="11 12">
    <name type="scientific">Actinospica acidithermotolerans</name>
    <dbReference type="NCBI Taxonomy" id="2828514"/>
    <lineage>
        <taxon>Bacteria</taxon>
        <taxon>Bacillati</taxon>
        <taxon>Actinomycetota</taxon>
        <taxon>Actinomycetes</taxon>
        <taxon>Catenulisporales</taxon>
        <taxon>Actinospicaceae</taxon>
        <taxon>Actinospica</taxon>
    </lineage>
</organism>
<keyword evidence="2 8" id="KW-0812">Transmembrane</keyword>
<dbReference type="EMBL" id="JAGSOH010000106">
    <property type="protein sequence ID" value="MBR7829923.1"/>
    <property type="molecule type" value="Genomic_DNA"/>
</dbReference>
<dbReference type="InterPro" id="IPR027417">
    <property type="entry name" value="P-loop_NTPase"/>
</dbReference>
<dbReference type="NCBIfam" id="TIGR02868">
    <property type="entry name" value="CydC"/>
    <property type="match status" value="1"/>
</dbReference>
<proteinExistence type="predicted"/>
<evidence type="ECO:0000259" key="10">
    <source>
        <dbReference type="PROSITE" id="PS50929"/>
    </source>
</evidence>
<evidence type="ECO:0000256" key="5">
    <source>
        <dbReference type="ARBA" id="ARBA00022989"/>
    </source>
</evidence>
<accession>A0A941EGE8</accession>
<dbReference type="InterPro" id="IPR014223">
    <property type="entry name" value="ABC_CydC/D"/>
</dbReference>
<comment type="subcellular location">
    <subcellularLocation>
        <location evidence="1">Cell membrane</location>
        <topology evidence="1">Multi-pass membrane protein</topology>
    </subcellularLocation>
</comment>
<dbReference type="SMART" id="SM00382">
    <property type="entry name" value="AAA"/>
    <property type="match status" value="1"/>
</dbReference>
<dbReference type="InterPro" id="IPR036640">
    <property type="entry name" value="ABC1_TM_sf"/>
</dbReference>
<evidence type="ECO:0000259" key="9">
    <source>
        <dbReference type="PROSITE" id="PS50893"/>
    </source>
</evidence>
<evidence type="ECO:0000256" key="6">
    <source>
        <dbReference type="ARBA" id="ARBA00023136"/>
    </source>
</evidence>
<evidence type="ECO:0000256" key="3">
    <source>
        <dbReference type="ARBA" id="ARBA00022741"/>
    </source>
</evidence>
<dbReference type="AlphaFoldDB" id="A0A941EGE8"/>
<dbReference type="InterPro" id="IPR039421">
    <property type="entry name" value="Type_1_exporter"/>
</dbReference>
<keyword evidence="4" id="KW-0067">ATP-binding</keyword>
<feature type="domain" description="ABC transporter" evidence="9">
    <location>
        <begin position="355"/>
        <end position="570"/>
    </location>
</feature>